<sequence length="81" mass="8823">NGLWVRYVVSGEIKTKVGMTYHDGPVNYQPGGVRDKGCGTRHHSNPPSQIDGSVSKQWSGQWPWQVALLLMGQSVQQCAGA</sequence>
<accession>A0ABN8LZG7</accession>
<protein>
    <submittedName>
        <fullName evidence="2">Uncharacterized protein</fullName>
    </submittedName>
</protein>
<feature type="region of interest" description="Disordered" evidence="1">
    <location>
        <begin position="34"/>
        <end position="55"/>
    </location>
</feature>
<feature type="non-terminal residue" evidence="2">
    <location>
        <position position="1"/>
    </location>
</feature>
<dbReference type="EMBL" id="CALNXI010000230">
    <property type="protein sequence ID" value="CAH3022707.1"/>
    <property type="molecule type" value="Genomic_DNA"/>
</dbReference>
<gene>
    <name evidence="2" type="ORF">PEVE_00016556</name>
</gene>
<dbReference type="Proteomes" id="UP001159427">
    <property type="component" value="Unassembled WGS sequence"/>
</dbReference>
<comment type="caution">
    <text evidence="2">The sequence shown here is derived from an EMBL/GenBank/DDBJ whole genome shotgun (WGS) entry which is preliminary data.</text>
</comment>
<keyword evidence="3" id="KW-1185">Reference proteome</keyword>
<proteinExistence type="predicted"/>
<name>A0ABN8LZG7_9CNID</name>
<evidence type="ECO:0000313" key="2">
    <source>
        <dbReference type="EMBL" id="CAH3022707.1"/>
    </source>
</evidence>
<reference evidence="2 3" key="1">
    <citation type="submission" date="2022-05" db="EMBL/GenBank/DDBJ databases">
        <authorList>
            <consortium name="Genoscope - CEA"/>
            <person name="William W."/>
        </authorList>
    </citation>
    <scope>NUCLEOTIDE SEQUENCE [LARGE SCALE GENOMIC DNA]</scope>
</reference>
<feature type="compositionally biased region" description="Polar residues" evidence="1">
    <location>
        <begin position="45"/>
        <end position="55"/>
    </location>
</feature>
<evidence type="ECO:0000256" key="1">
    <source>
        <dbReference type="SAM" id="MobiDB-lite"/>
    </source>
</evidence>
<evidence type="ECO:0000313" key="3">
    <source>
        <dbReference type="Proteomes" id="UP001159427"/>
    </source>
</evidence>
<feature type="non-terminal residue" evidence="2">
    <location>
        <position position="81"/>
    </location>
</feature>
<organism evidence="2 3">
    <name type="scientific">Porites evermanni</name>
    <dbReference type="NCBI Taxonomy" id="104178"/>
    <lineage>
        <taxon>Eukaryota</taxon>
        <taxon>Metazoa</taxon>
        <taxon>Cnidaria</taxon>
        <taxon>Anthozoa</taxon>
        <taxon>Hexacorallia</taxon>
        <taxon>Scleractinia</taxon>
        <taxon>Fungiina</taxon>
        <taxon>Poritidae</taxon>
        <taxon>Porites</taxon>
    </lineage>
</organism>